<protein>
    <submittedName>
        <fullName evidence="1">Uncharacterized protein</fullName>
    </submittedName>
</protein>
<dbReference type="EMBL" id="MU275902">
    <property type="protein sequence ID" value="KAI0047571.1"/>
    <property type="molecule type" value="Genomic_DNA"/>
</dbReference>
<keyword evidence="2" id="KW-1185">Reference proteome</keyword>
<accession>A0ACB8RUW2</accession>
<name>A0ACB8RUW2_9AGAM</name>
<evidence type="ECO:0000313" key="1">
    <source>
        <dbReference type="EMBL" id="KAI0047571.1"/>
    </source>
</evidence>
<reference evidence="1" key="1">
    <citation type="submission" date="2021-02" db="EMBL/GenBank/DDBJ databases">
        <authorList>
            <consortium name="DOE Joint Genome Institute"/>
            <person name="Ahrendt S."/>
            <person name="Looney B.P."/>
            <person name="Miyauchi S."/>
            <person name="Morin E."/>
            <person name="Drula E."/>
            <person name="Courty P.E."/>
            <person name="Chicoki N."/>
            <person name="Fauchery L."/>
            <person name="Kohler A."/>
            <person name="Kuo A."/>
            <person name="Labutti K."/>
            <person name="Pangilinan J."/>
            <person name="Lipzen A."/>
            <person name="Riley R."/>
            <person name="Andreopoulos W."/>
            <person name="He G."/>
            <person name="Johnson J."/>
            <person name="Barry K.W."/>
            <person name="Grigoriev I.V."/>
            <person name="Nagy L."/>
            <person name="Hibbett D."/>
            <person name="Henrissat B."/>
            <person name="Matheny P.B."/>
            <person name="Labbe J."/>
            <person name="Martin F."/>
        </authorList>
    </citation>
    <scope>NUCLEOTIDE SEQUENCE</scope>
    <source>
        <strain evidence="1">FP105234-sp</strain>
    </source>
</reference>
<dbReference type="Proteomes" id="UP000814033">
    <property type="component" value="Unassembled WGS sequence"/>
</dbReference>
<gene>
    <name evidence="1" type="ORF">FA95DRAFT_1216061</name>
</gene>
<comment type="caution">
    <text evidence="1">The sequence shown here is derived from an EMBL/GenBank/DDBJ whole genome shotgun (WGS) entry which is preliminary data.</text>
</comment>
<sequence>MRRILLVHRMISRHHLFERGVHGNLSPRPCHYTRPTSSSYAPTSAPKASDSSFHRLASFTFNDSLSSSPGRPAKIEEQILRQLAGHGSELPSLLHAQRSRERQIMPLDPRAIPDPPKLSRLRRQAGVSSQYQRRARAGPSPDARHSSRALCERGSPNSHLCRERTVYMSGSSCGCAYTRTLPSRAAPAQRPRAAYRT</sequence>
<reference evidence="1" key="2">
    <citation type="journal article" date="2022" name="New Phytol.">
        <title>Evolutionary transition to the ectomycorrhizal habit in the genomes of a hyperdiverse lineage of mushroom-forming fungi.</title>
        <authorList>
            <person name="Looney B."/>
            <person name="Miyauchi S."/>
            <person name="Morin E."/>
            <person name="Drula E."/>
            <person name="Courty P.E."/>
            <person name="Kohler A."/>
            <person name="Kuo A."/>
            <person name="LaButti K."/>
            <person name="Pangilinan J."/>
            <person name="Lipzen A."/>
            <person name="Riley R."/>
            <person name="Andreopoulos W."/>
            <person name="He G."/>
            <person name="Johnson J."/>
            <person name="Nolan M."/>
            <person name="Tritt A."/>
            <person name="Barry K.W."/>
            <person name="Grigoriev I.V."/>
            <person name="Nagy L.G."/>
            <person name="Hibbett D."/>
            <person name="Henrissat B."/>
            <person name="Matheny P.B."/>
            <person name="Labbe J."/>
            <person name="Martin F.M."/>
        </authorList>
    </citation>
    <scope>NUCLEOTIDE SEQUENCE</scope>
    <source>
        <strain evidence="1">FP105234-sp</strain>
    </source>
</reference>
<organism evidence="1 2">
    <name type="scientific">Auriscalpium vulgare</name>
    <dbReference type="NCBI Taxonomy" id="40419"/>
    <lineage>
        <taxon>Eukaryota</taxon>
        <taxon>Fungi</taxon>
        <taxon>Dikarya</taxon>
        <taxon>Basidiomycota</taxon>
        <taxon>Agaricomycotina</taxon>
        <taxon>Agaricomycetes</taxon>
        <taxon>Russulales</taxon>
        <taxon>Auriscalpiaceae</taxon>
        <taxon>Auriscalpium</taxon>
    </lineage>
</organism>
<evidence type="ECO:0000313" key="2">
    <source>
        <dbReference type="Proteomes" id="UP000814033"/>
    </source>
</evidence>
<proteinExistence type="predicted"/>